<proteinExistence type="predicted"/>
<dbReference type="SUPFAM" id="SSF52402">
    <property type="entry name" value="Adenine nucleotide alpha hydrolases-like"/>
    <property type="match status" value="2"/>
</dbReference>
<dbReference type="Proteomes" id="UP001220610">
    <property type="component" value="Chromosome"/>
</dbReference>
<dbReference type="PRINTS" id="PR01438">
    <property type="entry name" value="UNVRSLSTRESS"/>
</dbReference>
<sequence length="273" mass="30700">MKKIMVAFDSMHFSEGALQFVLGLHQLAPVTVSGVFLPHIDFSDFWSYTASSAAGPVLVPPINQPAIPVESKVSRFEAFCLAHHIPHKVSKHLYDYTLAEIKQETRYCDLLVIGSEAFYSNTGELINEQLQDILRHAECPVILVPENFEFPGTNILMYDGSASSVFAIKQFSYLFPEFTGGKTLIVYVDKDPEAEMPDKQQIRDLACRHYDQCGYFTLKADNSNELAGWIGEQKGSIMVSGAFGRSSLSQLFKRSFAYKVIMEHRMPVFIAHK</sequence>
<dbReference type="AlphaFoldDB" id="A0AAJ5WMM0"/>
<dbReference type="EMBL" id="CP119311">
    <property type="protein sequence ID" value="WEK33415.1"/>
    <property type="molecule type" value="Genomic_DNA"/>
</dbReference>
<evidence type="ECO:0000313" key="1">
    <source>
        <dbReference type="EMBL" id="WEK33415.1"/>
    </source>
</evidence>
<evidence type="ECO:0008006" key="3">
    <source>
        <dbReference type="Google" id="ProtNLM"/>
    </source>
</evidence>
<name>A0AAJ5WMM0_9BACT</name>
<dbReference type="Gene3D" id="3.40.50.12370">
    <property type="match status" value="1"/>
</dbReference>
<dbReference type="InterPro" id="IPR006015">
    <property type="entry name" value="Universal_stress_UspA"/>
</dbReference>
<accession>A0AAJ5WMM0</accession>
<organism evidence="1 2">
    <name type="scientific">Candidatus Pseudobacter hemicellulosilyticus</name>
    <dbReference type="NCBI Taxonomy" id="3121375"/>
    <lineage>
        <taxon>Bacteria</taxon>
        <taxon>Pseudomonadati</taxon>
        <taxon>Bacteroidota</taxon>
        <taxon>Chitinophagia</taxon>
        <taxon>Chitinophagales</taxon>
        <taxon>Chitinophagaceae</taxon>
        <taxon>Pseudobacter</taxon>
    </lineage>
</organism>
<evidence type="ECO:0000313" key="2">
    <source>
        <dbReference type="Proteomes" id="UP001220610"/>
    </source>
</evidence>
<gene>
    <name evidence="1" type="ORF">P0Y53_13065</name>
</gene>
<reference evidence="1" key="1">
    <citation type="submission" date="2023-03" db="EMBL/GenBank/DDBJ databases">
        <title>Andean soil-derived lignocellulolytic bacterial consortium as a source of novel taxa and putative plastic-active enzymes.</title>
        <authorList>
            <person name="Diaz-Garcia L."/>
            <person name="Chuvochina M."/>
            <person name="Feuerriegel G."/>
            <person name="Bunk B."/>
            <person name="Sproer C."/>
            <person name="Streit W.R."/>
            <person name="Rodriguez L.M."/>
            <person name="Overmann J."/>
            <person name="Jimenez D.J."/>
        </authorList>
    </citation>
    <scope>NUCLEOTIDE SEQUENCE</scope>
    <source>
        <strain evidence="1">MAG 7</strain>
    </source>
</reference>
<protein>
    <recommendedName>
        <fullName evidence="3">Universal stress protein</fullName>
    </recommendedName>
</protein>